<feature type="coiled-coil region" evidence="1">
    <location>
        <begin position="136"/>
        <end position="163"/>
    </location>
</feature>
<evidence type="ECO:0000313" key="3">
    <source>
        <dbReference type="EMBL" id="KAE9971070.1"/>
    </source>
</evidence>
<dbReference type="AlphaFoldDB" id="A0A8H3UBL8"/>
<gene>
    <name evidence="3" type="ORF">BLS_004637</name>
    <name evidence="2" type="ORF">EG328_008401</name>
</gene>
<comment type="caution">
    <text evidence="2">The sequence shown here is derived from an EMBL/GenBank/DDBJ whole genome shotgun (WGS) entry which is preliminary data.</text>
</comment>
<dbReference type="EMBL" id="WNWQ01000305">
    <property type="protein sequence ID" value="KAE9971070.1"/>
    <property type="molecule type" value="Genomic_DNA"/>
</dbReference>
<proteinExistence type="predicted"/>
<protein>
    <submittedName>
        <fullName evidence="2">Uncharacterized protein</fullName>
    </submittedName>
</protein>
<organism evidence="2 4">
    <name type="scientific">Venturia inaequalis</name>
    <name type="common">Apple scab fungus</name>
    <dbReference type="NCBI Taxonomy" id="5025"/>
    <lineage>
        <taxon>Eukaryota</taxon>
        <taxon>Fungi</taxon>
        <taxon>Dikarya</taxon>
        <taxon>Ascomycota</taxon>
        <taxon>Pezizomycotina</taxon>
        <taxon>Dothideomycetes</taxon>
        <taxon>Pleosporomycetidae</taxon>
        <taxon>Venturiales</taxon>
        <taxon>Venturiaceae</taxon>
        <taxon>Venturia</taxon>
    </lineage>
</organism>
<reference evidence="2 4" key="1">
    <citation type="submission" date="2018-12" db="EMBL/GenBank/DDBJ databases">
        <title>Venturia inaequalis Genome Resource.</title>
        <authorList>
            <person name="Lichtner F.J."/>
        </authorList>
    </citation>
    <scope>NUCLEOTIDE SEQUENCE [LARGE SCALE GENOMIC DNA]</scope>
    <source>
        <strain evidence="2 4">120213</strain>
        <strain evidence="3">Bline_iso_100314</strain>
    </source>
</reference>
<accession>A0A8H3UBL8</accession>
<dbReference type="EMBL" id="WNWS01000474">
    <property type="protein sequence ID" value="KAE9967139.1"/>
    <property type="molecule type" value="Genomic_DNA"/>
</dbReference>
<name>A0A8H3UBL8_VENIN</name>
<evidence type="ECO:0000256" key="1">
    <source>
        <dbReference type="SAM" id="Coils"/>
    </source>
</evidence>
<dbReference type="Proteomes" id="UP000433883">
    <property type="component" value="Unassembled WGS sequence"/>
</dbReference>
<evidence type="ECO:0000313" key="4">
    <source>
        <dbReference type="Proteomes" id="UP000447873"/>
    </source>
</evidence>
<keyword evidence="1" id="KW-0175">Coiled coil</keyword>
<evidence type="ECO:0000313" key="2">
    <source>
        <dbReference type="EMBL" id="KAE9967139.1"/>
    </source>
</evidence>
<dbReference type="Proteomes" id="UP000447873">
    <property type="component" value="Unassembled WGS sequence"/>
</dbReference>
<sequence length="196" mass="22348">MQGQPRDTIPEADSERPLVPWNIPPAEDVFDHPRPLPNPGRIATIITNVTKVWGPGDWRIQTAYYFKPASYGAKCKSLVGVWNYEYDQNDPSIEPADFGPSCDGPGVSVYNRMPKSDLGSAIALSLEAAMQKLEYFSNYEKREEEEEAQIEAMRQQYEKIAGTGAITHERQRNRDRNDLLQDRLVLHWDIFGEADY</sequence>